<name>A0A917CWG6_9GAMM</name>
<reference evidence="1" key="2">
    <citation type="submission" date="2020-09" db="EMBL/GenBank/DDBJ databases">
        <authorList>
            <person name="Sun Q."/>
            <person name="Zhou Y."/>
        </authorList>
    </citation>
    <scope>NUCLEOTIDE SEQUENCE</scope>
    <source>
        <strain evidence="1">CGMCC 1.12181</strain>
    </source>
</reference>
<reference evidence="1" key="1">
    <citation type="journal article" date="2014" name="Int. J. Syst. Evol. Microbiol.">
        <title>Complete genome sequence of Corynebacterium casei LMG S-19264T (=DSM 44701T), isolated from a smear-ripened cheese.</title>
        <authorList>
            <consortium name="US DOE Joint Genome Institute (JGI-PGF)"/>
            <person name="Walter F."/>
            <person name="Albersmeier A."/>
            <person name="Kalinowski J."/>
            <person name="Ruckert C."/>
        </authorList>
    </citation>
    <scope>NUCLEOTIDE SEQUENCE</scope>
    <source>
        <strain evidence="1">CGMCC 1.12181</strain>
    </source>
</reference>
<organism evidence="1 2">
    <name type="scientific">Marinicella pacifica</name>
    <dbReference type="NCBI Taxonomy" id="1171543"/>
    <lineage>
        <taxon>Bacteria</taxon>
        <taxon>Pseudomonadati</taxon>
        <taxon>Pseudomonadota</taxon>
        <taxon>Gammaproteobacteria</taxon>
        <taxon>Lysobacterales</taxon>
        <taxon>Marinicellaceae</taxon>
        <taxon>Marinicella</taxon>
    </lineage>
</organism>
<comment type="caution">
    <text evidence="1">The sequence shown here is derived from an EMBL/GenBank/DDBJ whole genome shotgun (WGS) entry which is preliminary data.</text>
</comment>
<dbReference type="AlphaFoldDB" id="A0A917CWG6"/>
<evidence type="ECO:0000313" key="2">
    <source>
        <dbReference type="Proteomes" id="UP000605253"/>
    </source>
</evidence>
<proteinExistence type="predicted"/>
<sequence>MILDFKVSHLKKWHQPTNSNQALIHFIKQAQNNAGFSNLELVKRMGFRNTNKAMRRLHHFERSGQLAPIYRQKIIQVLGLNKADIEQIEQQHSDHQWLQLALFIRHFNQIWSHRKMIVRHPDYANVSFPGLYLSVAYLQVPNYNLGLLLQHYMNGDWMESSVCCGDFHIVGAGGSPLSGRNTCHGFCGQCQNQKHYTTAQFGTLLKAHKAIKPVCEQRLTDKTMTDLLRDFSLLID</sequence>
<protein>
    <submittedName>
        <fullName evidence="1">Uncharacterized protein</fullName>
    </submittedName>
</protein>
<accession>A0A917CWG6</accession>
<gene>
    <name evidence="1" type="ORF">GCM10011365_22400</name>
</gene>
<dbReference type="Proteomes" id="UP000605253">
    <property type="component" value="Unassembled WGS sequence"/>
</dbReference>
<keyword evidence="2" id="KW-1185">Reference proteome</keyword>
<dbReference type="RefSeq" id="WP_188365840.1">
    <property type="nucleotide sequence ID" value="NZ_BAABJF010000009.1"/>
</dbReference>
<evidence type="ECO:0000313" key="1">
    <source>
        <dbReference type="EMBL" id="GGG00681.1"/>
    </source>
</evidence>
<dbReference type="EMBL" id="BMEO01000012">
    <property type="protein sequence ID" value="GGG00681.1"/>
    <property type="molecule type" value="Genomic_DNA"/>
</dbReference>